<evidence type="ECO:0000256" key="1">
    <source>
        <dbReference type="SAM" id="MobiDB-lite"/>
    </source>
</evidence>
<organism evidence="2 3">
    <name type="scientific">Trematosphaeria pertusa</name>
    <dbReference type="NCBI Taxonomy" id="390896"/>
    <lineage>
        <taxon>Eukaryota</taxon>
        <taxon>Fungi</taxon>
        <taxon>Dikarya</taxon>
        <taxon>Ascomycota</taxon>
        <taxon>Pezizomycotina</taxon>
        <taxon>Dothideomycetes</taxon>
        <taxon>Pleosporomycetidae</taxon>
        <taxon>Pleosporales</taxon>
        <taxon>Massarineae</taxon>
        <taxon>Trematosphaeriaceae</taxon>
        <taxon>Trematosphaeria</taxon>
    </lineage>
</organism>
<gene>
    <name evidence="2" type="ORF">BU26DRAFT_309304</name>
</gene>
<dbReference type="OrthoDB" id="10589729at2759"/>
<dbReference type="AlphaFoldDB" id="A0A6A6IFK1"/>
<reference evidence="2" key="1">
    <citation type="journal article" date="2020" name="Stud. Mycol.">
        <title>101 Dothideomycetes genomes: a test case for predicting lifestyles and emergence of pathogens.</title>
        <authorList>
            <person name="Haridas S."/>
            <person name="Albert R."/>
            <person name="Binder M."/>
            <person name="Bloem J."/>
            <person name="Labutti K."/>
            <person name="Salamov A."/>
            <person name="Andreopoulos B."/>
            <person name="Baker S."/>
            <person name="Barry K."/>
            <person name="Bills G."/>
            <person name="Bluhm B."/>
            <person name="Cannon C."/>
            <person name="Castanera R."/>
            <person name="Culley D."/>
            <person name="Daum C."/>
            <person name="Ezra D."/>
            <person name="Gonzalez J."/>
            <person name="Henrissat B."/>
            <person name="Kuo A."/>
            <person name="Liang C."/>
            <person name="Lipzen A."/>
            <person name="Lutzoni F."/>
            <person name="Magnuson J."/>
            <person name="Mondo S."/>
            <person name="Nolan M."/>
            <person name="Ohm R."/>
            <person name="Pangilinan J."/>
            <person name="Park H.-J."/>
            <person name="Ramirez L."/>
            <person name="Alfaro M."/>
            <person name="Sun H."/>
            <person name="Tritt A."/>
            <person name="Yoshinaga Y."/>
            <person name="Zwiers L.-H."/>
            <person name="Turgeon B."/>
            <person name="Goodwin S."/>
            <person name="Spatafora J."/>
            <person name="Crous P."/>
            <person name="Grigoriev I."/>
        </authorList>
    </citation>
    <scope>NUCLEOTIDE SEQUENCE</scope>
    <source>
        <strain evidence="2">CBS 122368</strain>
    </source>
</reference>
<dbReference type="GeneID" id="54575227"/>
<proteinExistence type="predicted"/>
<dbReference type="Proteomes" id="UP000800094">
    <property type="component" value="Unassembled WGS sequence"/>
</dbReference>
<dbReference type="EMBL" id="ML987195">
    <property type="protein sequence ID" value="KAF2248969.1"/>
    <property type="molecule type" value="Genomic_DNA"/>
</dbReference>
<feature type="region of interest" description="Disordered" evidence="1">
    <location>
        <begin position="87"/>
        <end position="147"/>
    </location>
</feature>
<evidence type="ECO:0000313" key="3">
    <source>
        <dbReference type="Proteomes" id="UP000800094"/>
    </source>
</evidence>
<sequence>MRSISMPYCTRRQDRKWNLKLWSYSLAEDMSLKGLIRSGKRETTGGCPHPRYRTGGPNILAGKSQPNPRRRKYSVVGARGIFFEAIRKSSPKPAHTRPRSHSRAFNFANRILRSCRRPRTAPPKQDKNRSSSRSEQSKTESSVFTPTLKRVTIRTPPPWRSTTPAAVVRPALASAEARMPIGHFVSNGPPSPVLAPKIVAYPGLQQAPKTEHPVANYVRSLSERCHSCGLATWQCANATNLHGTDFTRIPNLDVHVEMRDHARLHRYWKRGATADRTNWEFVTLFLIHRNGSSQNPVEVRVGFPAHAVPVIYMCEGKRAEIAYHFRDHVDVIRVGTMATTYMVNAAGNFIIGALLVRS</sequence>
<feature type="region of interest" description="Disordered" evidence="1">
    <location>
        <begin position="39"/>
        <end position="71"/>
    </location>
</feature>
<accession>A0A6A6IFK1</accession>
<keyword evidence="3" id="KW-1185">Reference proteome</keyword>
<name>A0A6A6IFK1_9PLEO</name>
<feature type="compositionally biased region" description="Low complexity" evidence="1">
    <location>
        <begin position="131"/>
        <end position="142"/>
    </location>
</feature>
<evidence type="ECO:0000313" key="2">
    <source>
        <dbReference type="EMBL" id="KAF2248969.1"/>
    </source>
</evidence>
<protein>
    <submittedName>
        <fullName evidence="2">Uncharacterized protein</fullName>
    </submittedName>
</protein>
<dbReference type="RefSeq" id="XP_033683973.1">
    <property type="nucleotide sequence ID" value="XM_033821897.1"/>
</dbReference>